<dbReference type="KEGG" id="pfer:IRI77_12330"/>
<dbReference type="GO" id="GO:0005975">
    <property type="term" value="P:carbohydrate metabolic process"/>
    <property type="evidence" value="ECO:0007669"/>
    <property type="project" value="InterPro"/>
</dbReference>
<dbReference type="EMBL" id="CP063849">
    <property type="protein sequence ID" value="QOY91990.1"/>
    <property type="molecule type" value="Genomic_DNA"/>
</dbReference>
<organism evidence="1 2">
    <name type="scientific">Paludibaculum fermentans</name>
    <dbReference type="NCBI Taxonomy" id="1473598"/>
    <lineage>
        <taxon>Bacteria</taxon>
        <taxon>Pseudomonadati</taxon>
        <taxon>Acidobacteriota</taxon>
        <taxon>Terriglobia</taxon>
        <taxon>Bryobacterales</taxon>
        <taxon>Bryobacteraceae</taxon>
        <taxon>Paludibaculum</taxon>
    </lineage>
</organism>
<dbReference type="AlphaFoldDB" id="A0A7S7SQ94"/>
<dbReference type="InterPro" id="IPR008928">
    <property type="entry name" value="6-hairpin_glycosidase_sf"/>
</dbReference>
<accession>A0A7S7SQ94</accession>
<keyword evidence="1" id="KW-0378">Hydrolase</keyword>
<sequence length="680" mass="76428">MDRRGLVRRHNPVLHILDPMSPLSVGNGEFAFTGDITGLQTFSDAYEKGIPLCTQSQWGWHSFPAPGGVSVRDFRTTKFDTHGRLVGYPTSSEGQKLLFDWMRENPHRLNLGRIGLRLRKSDGSDAVAEDLQGVEQTLDLWSGLMTSRFSLEGIAVKVDVACHPELDLLAIVVESPLVTQKRLEVVLSFPYGSPDVNASNWKRPEAHETTRRLVTPAECELLRKLDGSQYYVRAAYEGGELVDDAPHVYVLKARSGSAKLAFRCLFSVKQPPAATPPIPAVFEASRQHWAKFWGSGAAVELEGSTDPRARELERRIVLSQYLTAIQCAGSLPPQETGLTCNSWYGKFHLEMHWWHSVHFAYWDRLPLLERSLDFYRKNLPVAQSLAARQGYRGARWPKMVGPDAQDSPSPIGPLLIWQQPHPIYYAELCYRARPVAATLAKYRDIVYQTAEFLSSFAWLDAKRGEYVLGPPVIPAQENHPPRETWNPTYELAYFRWALEVAQQWRIRAGLTREPKWEEVRAKLAPLPVKDGLYLAHENCPQTFTERNRDHPSMLAALGVLPGPGVDPETMRNTLKKVMSSWKWADTWGWDYPMTAMTAARLGEPGIAVDALLLETQKNKYLPNGHNYQRPGLHLYLPGNGGLLTAVALMAAGWENGPAEAAPGFPKQGWNVRMEGLKRVI</sequence>
<dbReference type="Proteomes" id="UP000593892">
    <property type="component" value="Chromosome"/>
</dbReference>
<protein>
    <submittedName>
        <fullName evidence="1">Glycoside hydrolase family 65</fullName>
    </submittedName>
</protein>
<keyword evidence="2" id="KW-1185">Reference proteome</keyword>
<evidence type="ECO:0000313" key="2">
    <source>
        <dbReference type="Proteomes" id="UP000593892"/>
    </source>
</evidence>
<dbReference type="Gene3D" id="1.50.10.10">
    <property type="match status" value="1"/>
</dbReference>
<dbReference type="SUPFAM" id="SSF48208">
    <property type="entry name" value="Six-hairpin glycosidases"/>
    <property type="match status" value="1"/>
</dbReference>
<evidence type="ECO:0000313" key="1">
    <source>
        <dbReference type="EMBL" id="QOY91990.1"/>
    </source>
</evidence>
<gene>
    <name evidence="1" type="ORF">IRI77_12330</name>
</gene>
<reference evidence="1 2" key="1">
    <citation type="submission" date="2020-10" db="EMBL/GenBank/DDBJ databases">
        <title>Complete genome sequence of Paludibaculum fermentans P105T, a facultatively anaerobic acidobacterium capable of dissimilatory Fe(III) reduction.</title>
        <authorList>
            <person name="Dedysh S.N."/>
            <person name="Beletsky A.V."/>
            <person name="Kulichevskaya I.S."/>
            <person name="Mardanov A.V."/>
            <person name="Ravin N.V."/>
        </authorList>
    </citation>
    <scope>NUCLEOTIDE SEQUENCE [LARGE SCALE GENOMIC DNA]</scope>
    <source>
        <strain evidence="1 2">P105</strain>
    </source>
</reference>
<dbReference type="GO" id="GO:0016787">
    <property type="term" value="F:hydrolase activity"/>
    <property type="evidence" value="ECO:0007669"/>
    <property type="project" value="UniProtKB-KW"/>
</dbReference>
<proteinExistence type="predicted"/>
<name>A0A7S7SQ94_PALFE</name>
<dbReference type="InterPro" id="IPR012341">
    <property type="entry name" value="6hp_glycosidase-like_sf"/>
</dbReference>